<feature type="compositionally biased region" description="Low complexity" evidence="4">
    <location>
        <begin position="132"/>
        <end position="153"/>
    </location>
</feature>
<feature type="short sequence motif" description="Important for interaction with partner proteins" evidence="2">
    <location>
        <begin position="185"/>
        <end position="190"/>
    </location>
</feature>
<evidence type="ECO:0000256" key="1">
    <source>
        <dbReference type="ARBA" id="ARBA00023125"/>
    </source>
</evidence>
<feature type="region of interest" description="Disordered" evidence="4">
    <location>
        <begin position="106"/>
        <end position="125"/>
    </location>
</feature>
<dbReference type="SUPFAM" id="SSF50249">
    <property type="entry name" value="Nucleic acid-binding proteins"/>
    <property type="match status" value="1"/>
</dbReference>
<feature type="compositionally biased region" description="Polar residues" evidence="4">
    <location>
        <begin position="154"/>
        <end position="164"/>
    </location>
</feature>
<dbReference type="Proteomes" id="UP000700059">
    <property type="component" value="Unassembled WGS sequence"/>
</dbReference>
<name>A0ABS7JQ24_9HELI</name>
<dbReference type="RefSeq" id="WP_221532318.1">
    <property type="nucleotide sequence ID" value="NZ_JAIGYP010000007.1"/>
</dbReference>
<keyword evidence="6" id="KW-1185">Reference proteome</keyword>
<sequence>MFNKIILVGNLTRDVELRYLTNGSALAKLGLATNRRYKKQDGSQGEEVCFVDVNLFGRTAEVANQYLRRGSQVLIEGRLVLESWTDNNGQKRSKHSITAESMQMLGSKGEGGIQNGGYSPSNYQEDYEQVGVSGNYGVNNNGGTNQNSHNNQNAYSGYDSQPSYQKPKAQKPPKENEIPVIDIDDEEIPF</sequence>
<evidence type="ECO:0000256" key="2">
    <source>
        <dbReference type="HAMAP-Rule" id="MF_00984"/>
    </source>
</evidence>
<dbReference type="PANTHER" id="PTHR10302:SF27">
    <property type="entry name" value="SINGLE-STRANDED DNA-BINDING PROTEIN"/>
    <property type="match status" value="1"/>
</dbReference>
<keyword evidence="2" id="KW-0233">DNA recombination</keyword>
<keyword evidence="1 2" id="KW-0238">DNA-binding</keyword>
<dbReference type="InterPro" id="IPR000424">
    <property type="entry name" value="Primosome_PriB/ssb"/>
</dbReference>
<comment type="caution">
    <text evidence="2">Lacks conserved residue(s) required for the propagation of feature annotation.</text>
</comment>
<dbReference type="PANTHER" id="PTHR10302">
    <property type="entry name" value="SINGLE-STRANDED DNA-BINDING PROTEIN"/>
    <property type="match status" value="1"/>
</dbReference>
<proteinExistence type="inferred from homology"/>
<dbReference type="Pfam" id="PF00436">
    <property type="entry name" value="SSB"/>
    <property type="match status" value="1"/>
</dbReference>
<dbReference type="GO" id="GO:0003677">
    <property type="term" value="F:DNA binding"/>
    <property type="evidence" value="ECO:0007669"/>
    <property type="project" value="UniProtKB-KW"/>
</dbReference>
<evidence type="ECO:0000313" key="5">
    <source>
        <dbReference type="EMBL" id="MBX7491462.1"/>
    </source>
</evidence>
<gene>
    <name evidence="5" type="ORF">K4G57_08320</name>
</gene>
<dbReference type="NCBIfam" id="TIGR00621">
    <property type="entry name" value="ssb"/>
    <property type="match status" value="1"/>
</dbReference>
<comment type="function">
    <text evidence="2">Plays an important role in DNA replication, recombination and repair. Binds to ssDNA and to an array of partner proteins to recruit them to their sites of action during DNA metabolism.</text>
</comment>
<dbReference type="InterPro" id="IPR011344">
    <property type="entry name" value="ssDNA-bd"/>
</dbReference>
<keyword evidence="2" id="KW-0234">DNA repair</keyword>
<dbReference type="EMBL" id="JAIGYQ010000013">
    <property type="protein sequence ID" value="MBX7491462.1"/>
    <property type="molecule type" value="Genomic_DNA"/>
</dbReference>
<comment type="caution">
    <text evidence="5">The sequence shown here is derived from an EMBL/GenBank/DDBJ whole genome shotgun (WGS) entry which is preliminary data.</text>
</comment>
<reference evidence="5 6" key="1">
    <citation type="submission" date="2021-08" db="EMBL/GenBank/DDBJ databases">
        <title>Helicobacter spp. isolated from feces of Anatolian Ground Squirrel (Spermophilus xanthoprymnus) in Turkey.</title>
        <authorList>
            <person name="Aydin F."/>
            <person name="Abay S."/>
            <person name="Kayman T."/>
            <person name="Karakaya E."/>
            <person name="Saticioglu I.B."/>
        </authorList>
    </citation>
    <scope>NUCLEOTIDE SEQUENCE [LARGE SCALE GENOMIC DNA]</scope>
    <source>
        <strain evidence="5 6">Faydin-H70</strain>
    </source>
</reference>
<evidence type="ECO:0000256" key="4">
    <source>
        <dbReference type="SAM" id="MobiDB-lite"/>
    </source>
</evidence>
<dbReference type="Gene3D" id="2.40.50.140">
    <property type="entry name" value="Nucleic acid-binding proteins"/>
    <property type="match status" value="1"/>
</dbReference>
<dbReference type="NCBIfam" id="NF006297">
    <property type="entry name" value="PRK08486.1"/>
    <property type="match status" value="1"/>
</dbReference>
<dbReference type="CDD" id="cd04496">
    <property type="entry name" value="SSB_OBF"/>
    <property type="match status" value="1"/>
</dbReference>
<protein>
    <recommendedName>
        <fullName evidence="2 3">Single-stranded DNA-binding protein</fullName>
        <shortName evidence="2">SSB</shortName>
    </recommendedName>
</protein>
<dbReference type="InterPro" id="IPR012340">
    <property type="entry name" value="NA-bd_OB-fold"/>
</dbReference>
<evidence type="ECO:0000313" key="6">
    <source>
        <dbReference type="Proteomes" id="UP000700059"/>
    </source>
</evidence>
<keyword evidence="2" id="KW-0235">DNA replication</keyword>
<dbReference type="PROSITE" id="PS50935">
    <property type="entry name" value="SSB"/>
    <property type="match status" value="1"/>
</dbReference>
<keyword evidence="2" id="KW-0227">DNA damage</keyword>
<organism evidence="5 6">
    <name type="scientific">Helicobacter turcicus</name>
    <dbReference type="NCBI Taxonomy" id="2867412"/>
    <lineage>
        <taxon>Bacteria</taxon>
        <taxon>Pseudomonadati</taxon>
        <taxon>Campylobacterota</taxon>
        <taxon>Epsilonproteobacteria</taxon>
        <taxon>Campylobacterales</taxon>
        <taxon>Helicobacteraceae</taxon>
        <taxon>Helicobacter</taxon>
    </lineage>
</organism>
<feature type="region of interest" description="Disordered" evidence="4">
    <location>
        <begin position="132"/>
        <end position="190"/>
    </location>
</feature>
<evidence type="ECO:0000256" key="3">
    <source>
        <dbReference type="RuleBase" id="RU000524"/>
    </source>
</evidence>
<accession>A0ABS7JQ24</accession>
<dbReference type="HAMAP" id="MF_00984">
    <property type="entry name" value="SSB"/>
    <property type="match status" value="1"/>
</dbReference>
<comment type="subunit">
    <text evidence="2">Homotetramer.</text>
</comment>